<dbReference type="Proteomes" id="UP001196509">
    <property type="component" value="Unassembled WGS sequence"/>
</dbReference>
<organism evidence="5 6">
    <name type="scientific">Flavimaribacter sediminis</name>
    <dbReference type="NCBI Taxonomy" id="2865987"/>
    <lineage>
        <taxon>Bacteria</taxon>
        <taxon>Pseudomonadati</taxon>
        <taxon>Pseudomonadota</taxon>
        <taxon>Alphaproteobacteria</taxon>
        <taxon>Hyphomicrobiales</taxon>
        <taxon>Rhizobiaceae</taxon>
        <taxon>Flavimaribacter</taxon>
    </lineage>
</organism>
<dbReference type="Gene3D" id="3.40.630.30">
    <property type="match status" value="1"/>
</dbReference>
<dbReference type="EC" id="2.3.1.-" evidence="5"/>
<dbReference type="SUPFAM" id="SSF55729">
    <property type="entry name" value="Acyl-CoA N-acyltransferases (Nat)"/>
    <property type="match status" value="1"/>
</dbReference>
<evidence type="ECO:0000256" key="1">
    <source>
        <dbReference type="ARBA" id="ARBA00022679"/>
    </source>
</evidence>
<dbReference type="InterPro" id="IPR000182">
    <property type="entry name" value="GNAT_dom"/>
</dbReference>
<gene>
    <name evidence="5" type="ORF">K1W69_18340</name>
</gene>
<feature type="domain" description="N-acetyltransferase" evidence="4">
    <location>
        <begin position="12"/>
        <end position="160"/>
    </location>
</feature>
<dbReference type="InterPro" id="IPR050832">
    <property type="entry name" value="Bact_Acetyltransf"/>
</dbReference>
<dbReference type="Pfam" id="PF00583">
    <property type="entry name" value="Acetyltransf_1"/>
    <property type="match status" value="1"/>
</dbReference>
<dbReference type="PROSITE" id="PS51186">
    <property type="entry name" value="GNAT"/>
    <property type="match status" value="1"/>
</dbReference>
<dbReference type="PANTHER" id="PTHR43877:SF2">
    <property type="entry name" value="AMINOALKYLPHOSPHONATE N-ACETYLTRANSFERASE-RELATED"/>
    <property type="match status" value="1"/>
</dbReference>
<evidence type="ECO:0000313" key="5">
    <source>
        <dbReference type="EMBL" id="MBW8639162.1"/>
    </source>
</evidence>
<keyword evidence="2 5" id="KW-0012">Acyltransferase</keyword>
<feature type="region of interest" description="Disordered" evidence="3">
    <location>
        <begin position="1"/>
        <end position="22"/>
    </location>
</feature>
<keyword evidence="6" id="KW-1185">Reference proteome</keyword>
<protein>
    <submittedName>
        <fullName evidence="5">GNAT family N-acetyltransferase</fullName>
        <ecNumber evidence="5">2.3.1.-</ecNumber>
    </submittedName>
</protein>
<dbReference type="PANTHER" id="PTHR43877">
    <property type="entry name" value="AMINOALKYLPHOSPHONATE N-ACETYLTRANSFERASE-RELATED-RELATED"/>
    <property type="match status" value="1"/>
</dbReference>
<accession>A0AAE2ZQY8</accession>
<keyword evidence="1 5" id="KW-0808">Transferase</keyword>
<reference evidence="5" key="1">
    <citation type="submission" date="2021-08" db="EMBL/GenBank/DDBJ databases">
        <title>Hoeflea bacterium WL0058 sp. nov., isolated from the sediment.</title>
        <authorList>
            <person name="Wang L."/>
            <person name="Zhang D."/>
        </authorList>
    </citation>
    <scope>NUCLEOTIDE SEQUENCE</scope>
    <source>
        <strain evidence="5">WL0058</strain>
    </source>
</reference>
<evidence type="ECO:0000313" key="6">
    <source>
        <dbReference type="Proteomes" id="UP001196509"/>
    </source>
</evidence>
<comment type="caution">
    <text evidence="5">The sequence shown here is derived from an EMBL/GenBank/DDBJ whole genome shotgun (WGS) entry which is preliminary data.</text>
</comment>
<evidence type="ECO:0000256" key="3">
    <source>
        <dbReference type="SAM" id="MobiDB-lite"/>
    </source>
</evidence>
<proteinExistence type="predicted"/>
<evidence type="ECO:0000259" key="4">
    <source>
        <dbReference type="PROSITE" id="PS51186"/>
    </source>
</evidence>
<dbReference type="EMBL" id="JAICBX010000003">
    <property type="protein sequence ID" value="MBW8639162.1"/>
    <property type="molecule type" value="Genomic_DNA"/>
</dbReference>
<feature type="compositionally biased region" description="Basic and acidic residues" evidence="3">
    <location>
        <begin position="12"/>
        <end position="22"/>
    </location>
</feature>
<dbReference type="GO" id="GO:0016747">
    <property type="term" value="F:acyltransferase activity, transferring groups other than amino-acyl groups"/>
    <property type="evidence" value="ECO:0007669"/>
    <property type="project" value="InterPro"/>
</dbReference>
<evidence type="ECO:0000256" key="2">
    <source>
        <dbReference type="ARBA" id="ARBA00023315"/>
    </source>
</evidence>
<dbReference type="AlphaFoldDB" id="A0AAE2ZQY8"/>
<dbReference type="InterPro" id="IPR016181">
    <property type="entry name" value="Acyl_CoA_acyltransferase"/>
</dbReference>
<sequence>MPRPSNFSQADMRIRPATPRDEDDIRGCAEDAYRQYVAAIGRKPAPVVADFRAQIREGQIHIAEGVDGEILGFIVFFPRDGHMFLENVAVFGAAAGRGVGGALIAFCEAEAKRLRLPCVRLYTNEKMTQNLSIYPHLGYVETGRREEDGFARVFFEKHLA</sequence>
<name>A0AAE2ZQY8_9HYPH</name>